<dbReference type="InterPro" id="IPR011833">
    <property type="entry name" value="Glycg_phsphrylas"/>
</dbReference>
<proteinExistence type="inferred from homology"/>
<evidence type="ECO:0000256" key="2">
    <source>
        <dbReference type="ARBA" id="ARBA00001933"/>
    </source>
</evidence>
<feature type="region of interest" description="Disordered" evidence="10">
    <location>
        <begin position="1"/>
        <end position="26"/>
    </location>
</feature>
<organism evidence="11 12">
    <name type="scientific">Shewanella metallivivens</name>
    <dbReference type="NCBI Taxonomy" id="2872342"/>
    <lineage>
        <taxon>Bacteria</taxon>
        <taxon>Pseudomonadati</taxon>
        <taxon>Pseudomonadota</taxon>
        <taxon>Gammaproteobacteria</taxon>
        <taxon>Alteromonadales</taxon>
        <taxon>Shewanellaceae</taxon>
        <taxon>Shewanella</taxon>
    </lineage>
</organism>
<evidence type="ECO:0000256" key="10">
    <source>
        <dbReference type="SAM" id="MobiDB-lite"/>
    </source>
</evidence>
<dbReference type="Proteomes" id="UP001213691">
    <property type="component" value="Unassembled WGS sequence"/>
</dbReference>
<dbReference type="PANTHER" id="PTHR11468">
    <property type="entry name" value="GLYCOGEN PHOSPHORYLASE"/>
    <property type="match status" value="1"/>
</dbReference>
<evidence type="ECO:0000313" key="11">
    <source>
        <dbReference type="EMBL" id="MDD8058047.1"/>
    </source>
</evidence>
<protein>
    <recommendedName>
        <fullName evidence="9">Alpha-1,4 glucan phosphorylase</fullName>
        <ecNumber evidence="9">2.4.1.1</ecNumber>
    </recommendedName>
</protein>
<keyword evidence="6 9" id="KW-0663">Pyridoxal phosphate</keyword>
<dbReference type="RefSeq" id="WP_238103627.1">
    <property type="nucleotide sequence ID" value="NZ_JAQQPZ010000001.1"/>
</dbReference>
<feature type="compositionally biased region" description="Basic residues" evidence="10">
    <location>
        <begin position="14"/>
        <end position="25"/>
    </location>
</feature>
<comment type="catalytic activity">
    <reaction evidence="1 9">
        <text>[(1-&gt;4)-alpha-D-glucosyl](n) + phosphate = [(1-&gt;4)-alpha-D-glucosyl](n-1) + alpha-D-glucose 1-phosphate</text>
        <dbReference type="Rhea" id="RHEA:41732"/>
        <dbReference type="Rhea" id="RHEA-COMP:9584"/>
        <dbReference type="Rhea" id="RHEA-COMP:9586"/>
        <dbReference type="ChEBI" id="CHEBI:15444"/>
        <dbReference type="ChEBI" id="CHEBI:43474"/>
        <dbReference type="ChEBI" id="CHEBI:58601"/>
        <dbReference type="EC" id="2.4.1.1"/>
    </reaction>
</comment>
<keyword evidence="12" id="KW-1185">Reference proteome</keyword>
<dbReference type="EMBL" id="JAQQPZ010000001">
    <property type="protein sequence ID" value="MDD8058047.1"/>
    <property type="molecule type" value="Genomic_DNA"/>
</dbReference>
<dbReference type="SUPFAM" id="SSF53756">
    <property type="entry name" value="UDP-Glycosyltransferase/glycogen phosphorylase"/>
    <property type="match status" value="1"/>
</dbReference>
<keyword evidence="5 9" id="KW-0808">Transferase</keyword>
<comment type="function">
    <text evidence="9">Allosteric enzyme that catalyzes the rate-limiting step in glycogen catabolism, the phosphorolytic cleavage of glycogen to produce glucose-1-phosphate, and plays a central role in maintaining cellular and organismal glucose homeostasis.</text>
</comment>
<dbReference type="PIRSF" id="PIRSF000460">
    <property type="entry name" value="Pprylas_GlgP"/>
    <property type="match status" value="1"/>
</dbReference>
<dbReference type="PROSITE" id="PS00102">
    <property type="entry name" value="PHOSPHORYLASE"/>
    <property type="match status" value="1"/>
</dbReference>
<comment type="similarity">
    <text evidence="3 9">Belongs to the glycogen phosphorylase family.</text>
</comment>
<dbReference type="CDD" id="cd04300">
    <property type="entry name" value="GT35_Glycogen_Phosphorylase"/>
    <property type="match status" value="1"/>
</dbReference>
<evidence type="ECO:0000256" key="9">
    <source>
        <dbReference type="RuleBase" id="RU000587"/>
    </source>
</evidence>
<dbReference type="InterPro" id="IPR035090">
    <property type="entry name" value="Pyridoxal_P_attach_site"/>
</dbReference>
<evidence type="ECO:0000256" key="1">
    <source>
        <dbReference type="ARBA" id="ARBA00001275"/>
    </source>
</evidence>
<dbReference type="Pfam" id="PF00343">
    <property type="entry name" value="Phosphorylase"/>
    <property type="match status" value="1"/>
</dbReference>
<evidence type="ECO:0000256" key="4">
    <source>
        <dbReference type="ARBA" id="ARBA00022676"/>
    </source>
</evidence>
<dbReference type="InterPro" id="IPR000811">
    <property type="entry name" value="Glyco_trans_35"/>
</dbReference>
<keyword evidence="7 9" id="KW-0119">Carbohydrate metabolism</keyword>
<keyword evidence="4 9" id="KW-0328">Glycosyltransferase</keyword>
<evidence type="ECO:0000256" key="8">
    <source>
        <dbReference type="ARBA" id="ARBA00025174"/>
    </source>
</evidence>
<evidence type="ECO:0000256" key="7">
    <source>
        <dbReference type="ARBA" id="ARBA00023277"/>
    </source>
</evidence>
<dbReference type="EC" id="2.4.1.1" evidence="9"/>
<gene>
    <name evidence="11" type="ORF">PQR79_02720</name>
</gene>
<sequence length="844" mass="95422">MTTAKESANEKKASTPHKKPVKKTKVKADPIVEPVVPADTCEPCDTLGASLARHIRYGLCRDDHEPEELFTAVGESVKEQMLDDWRQTRIKDNQYQQKQVAYLSLEFLMGRALGNALLSLNLTDEAKAVLTDYATNLEDIEQVEHDAGLGNGGLGRLAACFLDSCASLDLSVTGYGIRYQYGMFMQKIVDGYQIEQPDRWLRHGNPWEVRIAHKIVTVPFFGHTENYVDKHGRRHHVWTDTQNVLAVPYDVPIPGFNNGRINTLRLWKAEANDEFDLAEFNDGDYAEAVATKNLAEQITMVLYPNDASVNGKELRLRQQYFLSSASLQDLLARYVAKFGKDFSQFSQHNVLQLNDTHPSIAVPELMRLLLDQYELTWDEAWAVTSQSMAYTNHTLLPEALERWSVPMMKYMLPRIVEIIFEINSRYLEVVAHHWPGNIEKLTNMSIIEEGPEQHIRMAYLAIVASFSVNGVAGLHTQLLKDGLFSDFYQLWPEKFNNKTNGVTPRRWLAYCNPKLASLITRRLGKEWITDLSRLAALNAFTSDKAFVKEWAEVKLANKQVLSEFVEQECGVNFDPSMMFDVQVKRIHEYKRQLLNILHVIYLYRRILNGDTEGMVPRCVLIGGKAAPGYAMAKQIIKLANNVAHMVNSDPLVTPYLRMAFLPNYNVSAMEKICPGTDLSEQISTAGKEASGTGNMKFMMNGALTIGTLDGANIEMLEEVGNENFFLFGLNADQVAQTKVNYQPQQIIAQSEALSGVLSMLKSGHFNLVEPGIFDHIIASITDPYDQWMTAADFESYRIAQEKVAQTYLDQDTWQKISIRNSAASGRFSSDNTIAGYRDDIWMKK</sequence>
<comment type="caution">
    <text evidence="11">The sequence shown here is derived from an EMBL/GenBank/DDBJ whole genome shotgun (WGS) entry which is preliminary data.</text>
</comment>
<accession>A0ABT5THF5</accession>
<dbReference type="NCBIfam" id="TIGR02093">
    <property type="entry name" value="P_ylase"/>
    <property type="match status" value="1"/>
</dbReference>
<evidence type="ECO:0000256" key="6">
    <source>
        <dbReference type="ARBA" id="ARBA00022898"/>
    </source>
</evidence>
<dbReference type="PANTHER" id="PTHR11468:SF3">
    <property type="entry name" value="GLYCOGEN PHOSPHORYLASE, LIVER FORM"/>
    <property type="match status" value="1"/>
</dbReference>
<evidence type="ECO:0000313" key="12">
    <source>
        <dbReference type="Proteomes" id="UP001213691"/>
    </source>
</evidence>
<name>A0ABT5THF5_9GAMM</name>
<evidence type="ECO:0000256" key="3">
    <source>
        <dbReference type="ARBA" id="ARBA00006047"/>
    </source>
</evidence>
<comment type="function">
    <text evidence="8">Phosphorylase is an important allosteric enzyme in carbohydrate metabolism. Enzymes from different sources differ in their regulatory mechanisms and in their natural substrates. However, all known phosphorylases share catalytic and structural properties.</text>
</comment>
<comment type="cofactor">
    <cofactor evidence="2 9">
        <name>pyridoxal 5'-phosphate</name>
        <dbReference type="ChEBI" id="CHEBI:597326"/>
    </cofactor>
</comment>
<reference evidence="11 12" key="1">
    <citation type="submission" date="2023-02" db="EMBL/GenBank/DDBJ databases">
        <title>Genome sequence of Shewanella metallivivens ER-Te-42B-Light, sp. nov., enriched from sulfide tube worms (Riftia pachyptila) isolated from Explorer Ridge in the Pacific Ocean.</title>
        <authorList>
            <person name="Maltman C."/>
            <person name="Kuzyk S.B."/>
            <person name="Kyndt J.A."/>
            <person name="Yurkov V."/>
        </authorList>
    </citation>
    <scope>NUCLEOTIDE SEQUENCE [LARGE SCALE GENOMIC DNA]</scope>
    <source>
        <strain evidence="11 12">ER-Te-42B-Light</strain>
    </source>
</reference>
<dbReference type="Gene3D" id="3.40.50.2000">
    <property type="entry name" value="Glycogen Phosphorylase B"/>
    <property type="match status" value="2"/>
</dbReference>
<evidence type="ECO:0000256" key="5">
    <source>
        <dbReference type="ARBA" id="ARBA00022679"/>
    </source>
</evidence>